<evidence type="ECO:0000313" key="2">
    <source>
        <dbReference type="EMBL" id="CAC5405663.1"/>
    </source>
</evidence>
<feature type="signal peptide" evidence="1">
    <location>
        <begin position="1"/>
        <end position="19"/>
    </location>
</feature>
<evidence type="ECO:0000256" key="1">
    <source>
        <dbReference type="SAM" id="SignalP"/>
    </source>
</evidence>
<accession>A0A6J8DAD8</accession>
<feature type="chain" id="PRO_5027071375" description="DUF885 domain-containing protein" evidence="1">
    <location>
        <begin position="20"/>
        <end position="1472"/>
    </location>
</feature>
<dbReference type="OrthoDB" id="5959877at2759"/>
<dbReference type="Pfam" id="PF05960">
    <property type="entry name" value="DUF885"/>
    <property type="match status" value="3"/>
</dbReference>
<evidence type="ECO:0008006" key="4">
    <source>
        <dbReference type="Google" id="ProtNLM"/>
    </source>
</evidence>
<protein>
    <recommendedName>
        <fullName evidence="4">DUF885 domain-containing protein</fullName>
    </recommendedName>
</protein>
<reference evidence="2 3" key="1">
    <citation type="submission" date="2020-06" db="EMBL/GenBank/DDBJ databases">
        <authorList>
            <person name="Li R."/>
            <person name="Bekaert M."/>
        </authorList>
    </citation>
    <scope>NUCLEOTIDE SEQUENCE [LARGE SCALE GENOMIC DNA]</scope>
    <source>
        <strain evidence="3">wild</strain>
    </source>
</reference>
<keyword evidence="1" id="KW-0732">Signal</keyword>
<sequence>MKALKLFVVCLSTISVIEGTLEENLDKLQQDFSNWLFSENPQFATSINIHKYDDRIDDYSLDVFERWKLAVDSYLQQLAAIPRNSLSEKYKIDFDIFENFLKTYQEGYNWKDYNSLNPINFLEGPHVDPDYLVSITPKNTRGDFENFIARIEGFPNQLHQIQTRFEKAVLQRNTYHNVSILKVPSMIDHGITSRPEDFSFYSPFNGTLENITTIPNNTKTDLRTRARIAINAYFQSLRGVKTYLKTKYFQHLRDSYGVSGWNNGLDYYKSVLQWHLSLPLTPDEVHQKGLDEVDRISKQMKKIMANLGLHGSVKEAFDTIKNDSRFYLKTGADILARFNHIIHEEIEPKLPLMFKNIPDLPVEVRPMPNDGPGGQYIPGTADGSRPGVFQVNLMHPDEMLTIDFMALSIHETNPGHHLQISTALLAKIADFRRYGIVEKYFQAPALFPFYTAFVEGWALYAESLGEEMGLYKDEYDLLGRYASEVFRACRLVVDTGLHSKNWTRQEAIDYMATYTAYGESAIATEIDRYITWPGQACAYKIGELKIRELRNKARAELGELFDIRDFHAVVLENGALPLSTLETIVDDWIERSKIANARTSEYPAEDLDKLETDFSNWLLSKNPGTARYLNIHVYDEDVRDYSLQSFDDLKEDVDSFLMKLNNIPRSALNEKNKVDFDIFKDTLMTYHDGYKWRWYAAVNPINFLEGPQIDPSGEVDVLPKNMNLTDFENFITRIGKYPVQMNQFKARMDKAISEGHTNHNASMFRVIKRFEDIITSQPEAFPLYKPFNETLDNTTSITDDKKTELRRRAKEVIQKYLTSLTEMKDYIQNTYMKHLRQAFGVNVWMHGNEFYEACLRWHLSLPLKPEEVHQKGIDEVHRISSEIQKIFKRLNLTGTTKEVFDLIKHDPKFLLNNTDAILEEYKDIIFNRIQPNLPKLFKNLPNLPLEVRPSLTDGPGGLYQQVAPDGSRPGIFYANLFHPHESPTFNFVDLALHEALPGHHLQLSYQGVAKIPLFRTTNVDGTYMVPTAFPSFTAYVEGWALYAESLGEEMGVFENDYERLGRYSAEIFRACRLVVDTGLHYYNWTEERAINYMLNFTANGHSDITNEVNRYITWPGQACAYKIGELKIRELRTKAEKELGDRFKIDEFHLVVLQNGAMPLSTLETIIDSWIDQVKNTLGATETAEDKLNELQNSFSEWLLTENPEFATIINDRRYDDRLDDYSIELFDRWKNRVDSYLDQLSRIQRDRLTPKLKVDYDIFKDFLQTYHDGYEWRMYNALNPINFLEGPQSDPDTVVKNMAKHTKGDFENFITRIQNMPIQLNQMKDRFTKAIEVNHTYHKVSINKVPKTIREMITEDSESFVLYKPFTDDLDQISTINQEEKESIREKAKIAISHYMRSLHDMEVFINETYLNHTRPGFGVRSWDKGMDYYIACLKWHTSLPLSPEEVHRKGLEEVSRISTQMKAVSFLKVL</sequence>
<evidence type="ECO:0000313" key="3">
    <source>
        <dbReference type="Proteomes" id="UP000507470"/>
    </source>
</evidence>
<name>A0A6J8DAD8_MYTCO</name>
<dbReference type="InterPro" id="IPR010281">
    <property type="entry name" value="DUF885"/>
</dbReference>
<gene>
    <name evidence="2" type="ORF">MCOR_39330</name>
</gene>
<proteinExistence type="predicted"/>
<organism evidence="2 3">
    <name type="scientific">Mytilus coruscus</name>
    <name type="common">Sea mussel</name>
    <dbReference type="NCBI Taxonomy" id="42192"/>
    <lineage>
        <taxon>Eukaryota</taxon>
        <taxon>Metazoa</taxon>
        <taxon>Spiralia</taxon>
        <taxon>Lophotrochozoa</taxon>
        <taxon>Mollusca</taxon>
        <taxon>Bivalvia</taxon>
        <taxon>Autobranchia</taxon>
        <taxon>Pteriomorphia</taxon>
        <taxon>Mytilida</taxon>
        <taxon>Mytiloidea</taxon>
        <taxon>Mytilidae</taxon>
        <taxon>Mytilinae</taxon>
        <taxon>Mytilus</taxon>
    </lineage>
</organism>
<dbReference type="PANTHER" id="PTHR33361:SF2">
    <property type="entry name" value="DUF885 DOMAIN-CONTAINING PROTEIN"/>
    <property type="match status" value="1"/>
</dbReference>
<keyword evidence="3" id="KW-1185">Reference proteome</keyword>
<dbReference type="EMBL" id="CACVKT020007119">
    <property type="protein sequence ID" value="CAC5405663.1"/>
    <property type="molecule type" value="Genomic_DNA"/>
</dbReference>
<dbReference type="Proteomes" id="UP000507470">
    <property type="component" value="Unassembled WGS sequence"/>
</dbReference>
<dbReference type="PANTHER" id="PTHR33361">
    <property type="entry name" value="GLR0591 PROTEIN"/>
    <property type="match status" value="1"/>
</dbReference>